<sequence length="135" mass="14811">MVVIASPPVRPSIDGGSICDKVVRDAVGLIQSSVHKIRAGCAKEDLAQIWHDVMISVVVLEDTLEGNQLSASARLDAVLWSSNGPTAALMPDSLEERMRAIHSGPKENKLKEYRRKYRTSSDPEYLNTLQGLARL</sequence>
<keyword evidence="2" id="KW-1185">Reference proteome</keyword>
<dbReference type="EMBL" id="JANBPK010000092">
    <property type="protein sequence ID" value="KAJ2936342.1"/>
    <property type="molecule type" value="Genomic_DNA"/>
</dbReference>
<comment type="caution">
    <text evidence="1">The sequence shown here is derived from an EMBL/GenBank/DDBJ whole genome shotgun (WGS) entry which is preliminary data.</text>
</comment>
<protein>
    <submittedName>
        <fullName evidence="1">Uncharacterized protein</fullName>
    </submittedName>
</protein>
<accession>A0A9W8JKZ5</accession>
<dbReference type="Proteomes" id="UP001140091">
    <property type="component" value="Unassembled WGS sequence"/>
</dbReference>
<feature type="non-terminal residue" evidence="1">
    <location>
        <position position="135"/>
    </location>
</feature>
<evidence type="ECO:0000313" key="1">
    <source>
        <dbReference type="EMBL" id="KAJ2936342.1"/>
    </source>
</evidence>
<proteinExistence type="predicted"/>
<evidence type="ECO:0000313" key="2">
    <source>
        <dbReference type="Proteomes" id="UP001140091"/>
    </source>
</evidence>
<organism evidence="1 2">
    <name type="scientific">Candolleomyces eurysporus</name>
    <dbReference type="NCBI Taxonomy" id="2828524"/>
    <lineage>
        <taxon>Eukaryota</taxon>
        <taxon>Fungi</taxon>
        <taxon>Dikarya</taxon>
        <taxon>Basidiomycota</taxon>
        <taxon>Agaricomycotina</taxon>
        <taxon>Agaricomycetes</taxon>
        <taxon>Agaricomycetidae</taxon>
        <taxon>Agaricales</taxon>
        <taxon>Agaricineae</taxon>
        <taxon>Psathyrellaceae</taxon>
        <taxon>Candolleomyces</taxon>
    </lineage>
</organism>
<reference evidence="1" key="1">
    <citation type="submission" date="2022-06" db="EMBL/GenBank/DDBJ databases">
        <title>Genome Sequence of Candolleomyces eurysporus.</title>
        <authorList>
            <person name="Buettner E."/>
        </authorList>
    </citation>
    <scope>NUCLEOTIDE SEQUENCE</scope>
    <source>
        <strain evidence="1">VTCC 930004</strain>
    </source>
</reference>
<dbReference type="AlphaFoldDB" id="A0A9W8JKZ5"/>
<name>A0A9W8JKZ5_9AGAR</name>
<gene>
    <name evidence="1" type="ORF">H1R20_g752</name>
</gene>